<proteinExistence type="predicted"/>
<dbReference type="KEGG" id="aman:B6F84_01475"/>
<keyword evidence="2" id="KW-1185">Reference proteome</keyword>
<dbReference type="EMBL" id="CP020477">
    <property type="protein sequence ID" value="ARM74824.1"/>
    <property type="molecule type" value="Genomic_DNA"/>
</dbReference>
<dbReference type="OrthoDB" id="40278at2157"/>
<dbReference type="GeneID" id="41589548"/>
<organism evidence="1 2">
    <name type="scientific">Acidianus manzaensis</name>
    <dbReference type="NCBI Taxonomy" id="282676"/>
    <lineage>
        <taxon>Archaea</taxon>
        <taxon>Thermoproteota</taxon>
        <taxon>Thermoprotei</taxon>
        <taxon>Sulfolobales</taxon>
        <taxon>Sulfolobaceae</taxon>
        <taxon>Acidianus</taxon>
    </lineage>
</organism>
<dbReference type="RefSeq" id="WP_148690575.1">
    <property type="nucleotide sequence ID" value="NZ_CP020477.1"/>
</dbReference>
<dbReference type="AlphaFoldDB" id="A0A1W6JX92"/>
<dbReference type="Proteomes" id="UP000193404">
    <property type="component" value="Chromosome"/>
</dbReference>
<reference evidence="1 2" key="1">
    <citation type="submission" date="2017-03" db="EMBL/GenBank/DDBJ databases">
        <title>Sulfur activation and transportation mechanism of thermophilic Archaea Acidianus manzaensis YN-25.</title>
        <authorList>
            <person name="Ma Y."/>
            <person name="Yang Y."/>
            <person name="Xia J."/>
        </authorList>
    </citation>
    <scope>NUCLEOTIDE SEQUENCE [LARGE SCALE GENOMIC DNA]</scope>
    <source>
        <strain evidence="1 2">YN-25</strain>
    </source>
</reference>
<protein>
    <submittedName>
        <fullName evidence="1">Uncharacterized protein</fullName>
    </submittedName>
</protein>
<evidence type="ECO:0000313" key="2">
    <source>
        <dbReference type="Proteomes" id="UP000193404"/>
    </source>
</evidence>
<gene>
    <name evidence="1" type="ORF">B6F84_01475</name>
</gene>
<dbReference type="STRING" id="282676.B6F84_01475"/>
<name>A0A1W6JX92_9CREN</name>
<sequence length="135" mass="15992">MRSRLYSIYNEKSDDTMLISWDILDEYSIYSGFLIDGYPNISVRNDFYDLPAFRNAFFIASNSTKVYTLSMKHYFEGIVPIYQITRITNEKDLYEYISEIFNEDLKIMGFGLIFSLPSYFELLSANFVKLLGRWE</sequence>
<evidence type="ECO:0000313" key="1">
    <source>
        <dbReference type="EMBL" id="ARM74824.1"/>
    </source>
</evidence>
<accession>A0A1W6JX92</accession>